<dbReference type="AlphaFoldDB" id="A0A4D5RXQ6"/>
<evidence type="ECO:0000313" key="1">
    <source>
        <dbReference type="EMBL" id="MOY41421.1"/>
    </source>
</evidence>
<dbReference type="EMBL" id="GHJT01007450">
    <property type="protein sequence ID" value="MOY41421.1"/>
    <property type="molecule type" value="Transcribed_RNA"/>
</dbReference>
<proteinExistence type="predicted"/>
<sequence length="70" mass="8152">MTFACPLLGMYVWNLNFAGRAKCSRPYGRTLYMRVCAIPCITIDLRKTASSVYKYFFLMNEYECIVGYIL</sequence>
<protein>
    <submittedName>
        <fullName evidence="1">Putative secreted protein</fullName>
    </submittedName>
</protein>
<name>A0A4D5RXQ6_IXOSC</name>
<organism evidence="1">
    <name type="scientific">Ixodes scapularis</name>
    <name type="common">Black-legged tick</name>
    <name type="synonym">Deer tick</name>
    <dbReference type="NCBI Taxonomy" id="6945"/>
    <lineage>
        <taxon>Eukaryota</taxon>
        <taxon>Metazoa</taxon>
        <taxon>Ecdysozoa</taxon>
        <taxon>Arthropoda</taxon>
        <taxon>Chelicerata</taxon>
        <taxon>Arachnida</taxon>
        <taxon>Acari</taxon>
        <taxon>Parasitiformes</taxon>
        <taxon>Ixodida</taxon>
        <taxon>Ixodoidea</taxon>
        <taxon>Ixodidae</taxon>
        <taxon>Ixodinae</taxon>
        <taxon>Ixodes</taxon>
    </lineage>
</organism>
<accession>A0A4D5RXQ6</accession>
<reference evidence="1" key="1">
    <citation type="submission" date="2019-04" db="EMBL/GenBank/DDBJ databases">
        <title>An insight into the mialome of Ixodes scapularis.</title>
        <authorList>
            <person name="Ribeiro J.M."/>
            <person name="Mather T.N."/>
            <person name="Karim S."/>
        </authorList>
    </citation>
    <scope>NUCLEOTIDE SEQUENCE</scope>
</reference>